<protein>
    <submittedName>
        <fullName evidence="3">CGNR zinc finger domain-containing protein</fullName>
    </submittedName>
</protein>
<dbReference type="AlphaFoldDB" id="A0A939JN81"/>
<gene>
    <name evidence="3" type="ORF">J1792_20210</name>
</gene>
<dbReference type="InterPro" id="IPR010852">
    <property type="entry name" value="ABATE"/>
</dbReference>
<dbReference type="EMBL" id="JAFMOF010000003">
    <property type="protein sequence ID" value="MBO0655016.1"/>
    <property type="molecule type" value="Genomic_DNA"/>
</dbReference>
<reference evidence="3" key="1">
    <citation type="submission" date="2021-03" db="EMBL/GenBank/DDBJ databases">
        <title>Streptomyces strains.</title>
        <authorList>
            <person name="Lund M.B."/>
            <person name="Toerring T."/>
        </authorList>
    </citation>
    <scope>NUCLEOTIDE SEQUENCE</scope>
    <source>
        <strain evidence="3">JCM 4242</strain>
    </source>
</reference>
<comment type="caution">
    <text evidence="3">The sequence shown here is derived from an EMBL/GenBank/DDBJ whole genome shotgun (WGS) entry which is preliminary data.</text>
</comment>
<dbReference type="InterPro" id="IPR023286">
    <property type="entry name" value="ABATE_dom_sf"/>
</dbReference>
<feature type="compositionally biased region" description="Basic and acidic residues" evidence="1">
    <location>
        <begin position="189"/>
        <end position="215"/>
    </location>
</feature>
<dbReference type="PANTHER" id="PTHR35525:SF3">
    <property type="entry name" value="BLL6575 PROTEIN"/>
    <property type="match status" value="1"/>
</dbReference>
<sequence length="215" mass="23498">MELASYSDYAVRLVNTEQPARAADALTSLDAVRELVGPESQSARRLTDGDLTRLRAVRTRLRAVFEAAAEGEEVRAVDLLNALLMEFPVSPQVSGHEYRDEDGRPKWHLHIADHAPSAAASYTAIACMGLAVHLTELGVDRLGICQATPCRNAYLDTSTNRSRRYCSDRCATRANVAAYRARKRLGNGRSEERAEGDRTGRTADAAHDSSAAAER</sequence>
<feature type="domain" description="Zinc finger CGNR" evidence="2">
    <location>
        <begin position="141"/>
        <end position="183"/>
    </location>
</feature>
<evidence type="ECO:0000256" key="1">
    <source>
        <dbReference type="SAM" id="MobiDB-lite"/>
    </source>
</evidence>
<evidence type="ECO:0000313" key="3">
    <source>
        <dbReference type="EMBL" id="MBO0655016.1"/>
    </source>
</evidence>
<dbReference type="Pfam" id="PF07336">
    <property type="entry name" value="ABATE"/>
    <property type="match status" value="1"/>
</dbReference>
<dbReference type="Pfam" id="PF11706">
    <property type="entry name" value="zf-CGNR"/>
    <property type="match status" value="1"/>
</dbReference>
<dbReference type="Proteomes" id="UP000664781">
    <property type="component" value="Unassembled WGS sequence"/>
</dbReference>
<accession>A0A939JN81</accession>
<dbReference type="InterPro" id="IPR021005">
    <property type="entry name" value="Znf_CGNR"/>
</dbReference>
<feature type="region of interest" description="Disordered" evidence="1">
    <location>
        <begin position="182"/>
        <end position="215"/>
    </location>
</feature>
<dbReference type="PANTHER" id="PTHR35525">
    <property type="entry name" value="BLL6575 PROTEIN"/>
    <property type="match status" value="1"/>
</dbReference>
<name>A0A939JN81_9ACTN</name>
<evidence type="ECO:0000259" key="2">
    <source>
        <dbReference type="Pfam" id="PF11706"/>
    </source>
</evidence>
<dbReference type="SUPFAM" id="SSF160904">
    <property type="entry name" value="Jann2411-like"/>
    <property type="match status" value="1"/>
</dbReference>
<dbReference type="Gene3D" id="1.10.3300.10">
    <property type="entry name" value="Jann2411-like domain"/>
    <property type="match status" value="1"/>
</dbReference>
<organism evidence="3 4">
    <name type="scientific">Streptomyces triculaminicus</name>
    <dbReference type="NCBI Taxonomy" id="2816232"/>
    <lineage>
        <taxon>Bacteria</taxon>
        <taxon>Bacillati</taxon>
        <taxon>Actinomycetota</taxon>
        <taxon>Actinomycetes</taxon>
        <taxon>Kitasatosporales</taxon>
        <taxon>Streptomycetaceae</taxon>
        <taxon>Streptomyces</taxon>
    </lineage>
</organism>
<keyword evidence="4" id="KW-1185">Reference proteome</keyword>
<proteinExistence type="predicted"/>
<dbReference type="RefSeq" id="WP_207247942.1">
    <property type="nucleotide sequence ID" value="NZ_JAFMOF010000003.1"/>
</dbReference>
<evidence type="ECO:0000313" key="4">
    <source>
        <dbReference type="Proteomes" id="UP000664781"/>
    </source>
</evidence>